<protein>
    <submittedName>
        <fullName evidence="11">ABC transporter ATP-binding protein</fullName>
    </submittedName>
</protein>
<evidence type="ECO:0000256" key="3">
    <source>
        <dbReference type="ARBA" id="ARBA00022692"/>
    </source>
</evidence>
<dbReference type="FunFam" id="1.20.1560.10:FF:000127">
    <property type="entry name" value="ABC transporter ATP-binding protein"/>
    <property type="match status" value="1"/>
</dbReference>
<dbReference type="Gene3D" id="3.40.50.300">
    <property type="entry name" value="P-loop containing nucleotide triphosphate hydrolases"/>
    <property type="match status" value="1"/>
</dbReference>
<dbReference type="CDD" id="cd07346">
    <property type="entry name" value="ABC_6TM_exporters"/>
    <property type="match status" value="1"/>
</dbReference>
<dbReference type="InterPro" id="IPR017871">
    <property type="entry name" value="ABC_transporter-like_CS"/>
</dbReference>
<evidence type="ECO:0000256" key="4">
    <source>
        <dbReference type="ARBA" id="ARBA00022741"/>
    </source>
</evidence>
<feature type="transmembrane region" description="Helical" evidence="8">
    <location>
        <begin position="246"/>
        <end position="270"/>
    </location>
</feature>
<keyword evidence="2" id="KW-0813">Transport</keyword>
<comment type="subcellular location">
    <subcellularLocation>
        <location evidence="1">Cell membrane</location>
        <topology evidence="1">Multi-pass membrane protein</topology>
    </subcellularLocation>
</comment>
<evidence type="ECO:0000259" key="10">
    <source>
        <dbReference type="PROSITE" id="PS50929"/>
    </source>
</evidence>
<comment type="caution">
    <text evidence="11">The sequence shown here is derived from an EMBL/GenBank/DDBJ whole genome shotgun (WGS) entry which is preliminary data.</text>
</comment>
<feature type="transmembrane region" description="Helical" evidence="8">
    <location>
        <begin position="163"/>
        <end position="181"/>
    </location>
</feature>
<name>A0A4Q0VE70_CLOTA</name>
<dbReference type="FunFam" id="3.40.50.300:FF:000287">
    <property type="entry name" value="Multidrug ABC transporter ATP-binding protein"/>
    <property type="match status" value="1"/>
</dbReference>
<dbReference type="InterPro" id="IPR003439">
    <property type="entry name" value="ABC_transporter-like_ATP-bd"/>
</dbReference>
<evidence type="ECO:0000313" key="12">
    <source>
        <dbReference type="Proteomes" id="UP000290921"/>
    </source>
</evidence>
<dbReference type="Proteomes" id="UP000290921">
    <property type="component" value="Unassembled WGS sequence"/>
</dbReference>
<feature type="domain" description="ABC transporter" evidence="9">
    <location>
        <begin position="337"/>
        <end position="569"/>
    </location>
</feature>
<dbReference type="PANTHER" id="PTHR43394">
    <property type="entry name" value="ATP-DEPENDENT PERMEASE MDL1, MITOCHONDRIAL"/>
    <property type="match status" value="1"/>
</dbReference>
<keyword evidence="7 8" id="KW-0472">Membrane</keyword>
<organism evidence="11 12">
    <name type="scientific">Clostridium tetani</name>
    <dbReference type="NCBI Taxonomy" id="1513"/>
    <lineage>
        <taxon>Bacteria</taxon>
        <taxon>Bacillati</taxon>
        <taxon>Bacillota</taxon>
        <taxon>Clostridia</taxon>
        <taxon>Eubacteriales</taxon>
        <taxon>Clostridiaceae</taxon>
        <taxon>Clostridium</taxon>
    </lineage>
</organism>
<dbReference type="EMBL" id="QMAP01000001">
    <property type="protein sequence ID" value="RXI50504.1"/>
    <property type="molecule type" value="Genomic_DNA"/>
</dbReference>
<dbReference type="SUPFAM" id="SSF90123">
    <property type="entry name" value="ABC transporter transmembrane region"/>
    <property type="match status" value="1"/>
</dbReference>
<evidence type="ECO:0000259" key="9">
    <source>
        <dbReference type="PROSITE" id="PS50893"/>
    </source>
</evidence>
<evidence type="ECO:0000256" key="8">
    <source>
        <dbReference type="SAM" id="Phobius"/>
    </source>
</evidence>
<gene>
    <name evidence="11" type="ORF">DP130_00600</name>
</gene>
<evidence type="ECO:0000256" key="2">
    <source>
        <dbReference type="ARBA" id="ARBA00022448"/>
    </source>
</evidence>
<dbReference type="InterPro" id="IPR027417">
    <property type="entry name" value="P-loop_NTPase"/>
</dbReference>
<dbReference type="Gene3D" id="1.20.1560.10">
    <property type="entry name" value="ABC transporter type 1, transmembrane domain"/>
    <property type="match status" value="1"/>
</dbReference>
<dbReference type="PROSITE" id="PS50893">
    <property type="entry name" value="ABC_TRANSPORTER_2"/>
    <property type="match status" value="1"/>
</dbReference>
<evidence type="ECO:0000313" key="11">
    <source>
        <dbReference type="EMBL" id="RXI50504.1"/>
    </source>
</evidence>
<evidence type="ECO:0000256" key="5">
    <source>
        <dbReference type="ARBA" id="ARBA00022840"/>
    </source>
</evidence>
<proteinExistence type="predicted"/>
<dbReference type="Pfam" id="PF00664">
    <property type="entry name" value="ABC_membrane"/>
    <property type="match status" value="1"/>
</dbReference>
<dbReference type="InterPro" id="IPR039421">
    <property type="entry name" value="Type_1_exporter"/>
</dbReference>
<reference evidence="11 12" key="1">
    <citation type="submission" date="2018-06" db="EMBL/GenBank/DDBJ databases">
        <title>Genome conservation of Clostridium tetani.</title>
        <authorList>
            <person name="Bruggemann H."/>
            <person name="Popoff M.R."/>
        </authorList>
    </citation>
    <scope>NUCLEOTIDE SEQUENCE [LARGE SCALE GENOMIC DNA]</scope>
    <source>
        <strain evidence="11 12">2017.061</strain>
    </source>
</reference>
<keyword evidence="4" id="KW-0547">Nucleotide-binding</keyword>
<dbReference type="SMART" id="SM00382">
    <property type="entry name" value="AAA"/>
    <property type="match status" value="1"/>
</dbReference>
<dbReference type="PANTHER" id="PTHR43394:SF1">
    <property type="entry name" value="ATP-BINDING CASSETTE SUB-FAMILY B MEMBER 10, MITOCHONDRIAL"/>
    <property type="match status" value="1"/>
</dbReference>
<evidence type="ECO:0000256" key="7">
    <source>
        <dbReference type="ARBA" id="ARBA00023136"/>
    </source>
</evidence>
<dbReference type="InterPro" id="IPR036640">
    <property type="entry name" value="ABC1_TM_sf"/>
</dbReference>
<dbReference type="GO" id="GO:0016887">
    <property type="term" value="F:ATP hydrolysis activity"/>
    <property type="evidence" value="ECO:0007669"/>
    <property type="project" value="InterPro"/>
</dbReference>
<dbReference type="PROSITE" id="PS00211">
    <property type="entry name" value="ABC_TRANSPORTER_1"/>
    <property type="match status" value="1"/>
</dbReference>
<dbReference type="InterPro" id="IPR011527">
    <property type="entry name" value="ABC1_TM_dom"/>
</dbReference>
<sequence>MKKQSNLGFLLEISGREKFKLYLAALFSIISSLLAIVPYILMYNIVLELFGNAVDYEKIKSMAIIVSITIVARMAIFLLSGVFSHIAAFTILYELRIKAINHMSKLNMGFFTGNTIGNVKKTINEDIEKLENFIAHQIPDLSSAVVAPIIIIGYLLYLNWKLALVLFIPIILGFLSQISMFKGMKDMMAHYHELVKRLNSTIIQYINGMNVMKVFNLSAKSFKNYKDVTEEYADYWIDLSMKTAPLYGVFLVLIDSGLLFIIPIGGFMFLKGSINAPTYILFLILSANFLTSFKQLLEFGGTFSMLLEGAGKVRDILDKEVQVEGNKSLDKDINGKIEFNNVTFKYDKEEVIKNLSLTIEPKTMVALVGPSGSGKTTLGQLVGRFWDVKEGNITIDDVDIKDIKMEELMDKVSFVFQDVFMLQDSILENIKMGSNKTIKQVIEVSKKAQIHDFIMSLPDGYDTSLGEDGIKLSGGEKQRISIARAILKDSPIVILDEVTSYSDIENESRIQNALRNLLKDKTAIIIAHRLYTIKNADKIVVLDEGKIIEQGKHNYLMNKKGLYKHLWDMYDYEITKTPQVAGGM</sequence>
<dbReference type="GO" id="GO:0005886">
    <property type="term" value="C:plasma membrane"/>
    <property type="evidence" value="ECO:0007669"/>
    <property type="project" value="UniProtKB-SubCell"/>
</dbReference>
<dbReference type="GO" id="GO:0005524">
    <property type="term" value="F:ATP binding"/>
    <property type="evidence" value="ECO:0007669"/>
    <property type="project" value="UniProtKB-KW"/>
</dbReference>
<evidence type="ECO:0000256" key="1">
    <source>
        <dbReference type="ARBA" id="ARBA00004651"/>
    </source>
</evidence>
<dbReference type="AlphaFoldDB" id="A0A4Q0VE70"/>
<feature type="transmembrane region" description="Helical" evidence="8">
    <location>
        <begin position="62"/>
        <end position="95"/>
    </location>
</feature>
<dbReference type="RefSeq" id="WP_129029594.1">
    <property type="nucleotide sequence ID" value="NZ_AP026806.1"/>
</dbReference>
<dbReference type="Pfam" id="PF00005">
    <property type="entry name" value="ABC_tran"/>
    <property type="match status" value="1"/>
</dbReference>
<feature type="transmembrane region" description="Helical" evidence="8">
    <location>
        <begin position="21"/>
        <end position="42"/>
    </location>
</feature>
<feature type="transmembrane region" description="Helical" evidence="8">
    <location>
        <begin position="138"/>
        <end position="157"/>
    </location>
</feature>
<accession>A0A4Q0VE70</accession>
<dbReference type="PROSITE" id="PS50929">
    <property type="entry name" value="ABC_TM1F"/>
    <property type="match status" value="1"/>
</dbReference>
<feature type="domain" description="ABC transmembrane type-1" evidence="10">
    <location>
        <begin position="23"/>
        <end position="305"/>
    </location>
</feature>
<evidence type="ECO:0000256" key="6">
    <source>
        <dbReference type="ARBA" id="ARBA00022989"/>
    </source>
</evidence>
<dbReference type="InterPro" id="IPR003593">
    <property type="entry name" value="AAA+_ATPase"/>
</dbReference>
<dbReference type="SUPFAM" id="SSF52540">
    <property type="entry name" value="P-loop containing nucleoside triphosphate hydrolases"/>
    <property type="match status" value="1"/>
</dbReference>
<keyword evidence="6 8" id="KW-1133">Transmembrane helix</keyword>
<keyword evidence="3 8" id="KW-0812">Transmembrane</keyword>
<keyword evidence="5 11" id="KW-0067">ATP-binding</keyword>
<dbReference type="GO" id="GO:0015421">
    <property type="term" value="F:ABC-type oligopeptide transporter activity"/>
    <property type="evidence" value="ECO:0007669"/>
    <property type="project" value="TreeGrafter"/>
</dbReference>